<reference evidence="1 2" key="1">
    <citation type="submission" date="2014-04" db="EMBL/GenBank/DDBJ databases">
        <title>Evolutionary Origins and Diversification of the Mycorrhizal Mutualists.</title>
        <authorList>
            <consortium name="DOE Joint Genome Institute"/>
            <consortium name="Mycorrhizal Genomics Consortium"/>
            <person name="Kohler A."/>
            <person name="Kuo A."/>
            <person name="Nagy L.G."/>
            <person name="Floudas D."/>
            <person name="Copeland A."/>
            <person name="Barry K.W."/>
            <person name="Cichocki N."/>
            <person name="Veneault-Fourrey C."/>
            <person name="LaButti K."/>
            <person name="Lindquist E.A."/>
            <person name="Lipzen A."/>
            <person name="Lundell T."/>
            <person name="Morin E."/>
            <person name="Murat C."/>
            <person name="Riley R."/>
            <person name="Ohm R."/>
            <person name="Sun H."/>
            <person name="Tunlid A."/>
            <person name="Henrissat B."/>
            <person name="Grigoriev I.V."/>
            <person name="Hibbett D.S."/>
            <person name="Martin F."/>
        </authorList>
    </citation>
    <scope>NUCLEOTIDE SEQUENCE [LARGE SCALE GENOMIC DNA]</scope>
    <source>
        <strain evidence="1 2">Koide BX008</strain>
    </source>
</reference>
<dbReference type="InterPro" id="IPR016197">
    <property type="entry name" value="Chromo-like_dom_sf"/>
</dbReference>
<dbReference type="Gene3D" id="2.40.50.40">
    <property type="match status" value="1"/>
</dbReference>
<evidence type="ECO:0000313" key="2">
    <source>
        <dbReference type="Proteomes" id="UP000054549"/>
    </source>
</evidence>
<dbReference type="InParanoid" id="A0A0C2S1T8"/>
<dbReference type="Proteomes" id="UP000054549">
    <property type="component" value="Unassembled WGS sequence"/>
</dbReference>
<sequence length="111" mass="13227">MSTYKLKLPPDLVKRQVHDIFHENVLKLHIPNNNELFPKRDVLKQYDFGNDPEQEWVIQSILDHCWSLNLEFKIQWQYGDSTWEPLDVVNDLEALDQYLELEGATKPLQLH</sequence>
<dbReference type="STRING" id="946122.A0A0C2S1T8"/>
<gene>
    <name evidence="1" type="ORF">M378DRAFT_89118</name>
</gene>
<evidence type="ECO:0008006" key="3">
    <source>
        <dbReference type="Google" id="ProtNLM"/>
    </source>
</evidence>
<dbReference type="OrthoDB" id="3158924at2759"/>
<evidence type="ECO:0000313" key="1">
    <source>
        <dbReference type="EMBL" id="KIL56595.1"/>
    </source>
</evidence>
<proteinExistence type="predicted"/>
<dbReference type="CDD" id="cd00024">
    <property type="entry name" value="CD_CSD"/>
    <property type="match status" value="1"/>
</dbReference>
<keyword evidence="2" id="KW-1185">Reference proteome</keyword>
<dbReference type="EMBL" id="KN818413">
    <property type="protein sequence ID" value="KIL56595.1"/>
    <property type="molecule type" value="Genomic_DNA"/>
</dbReference>
<dbReference type="AlphaFoldDB" id="A0A0C2S1T8"/>
<dbReference type="SUPFAM" id="SSF54160">
    <property type="entry name" value="Chromo domain-like"/>
    <property type="match status" value="1"/>
</dbReference>
<dbReference type="HOGENOM" id="CLU_132807_1_0_1"/>
<name>A0A0C2S1T8_AMAMK</name>
<organism evidence="1 2">
    <name type="scientific">Amanita muscaria (strain Koide BX008)</name>
    <dbReference type="NCBI Taxonomy" id="946122"/>
    <lineage>
        <taxon>Eukaryota</taxon>
        <taxon>Fungi</taxon>
        <taxon>Dikarya</taxon>
        <taxon>Basidiomycota</taxon>
        <taxon>Agaricomycotina</taxon>
        <taxon>Agaricomycetes</taxon>
        <taxon>Agaricomycetidae</taxon>
        <taxon>Agaricales</taxon>
        <taxon>Pluteineae</taxon>
        <taxon>Amanitaceae</taxon>
        <taxon>Amanita</taxon>
    </lineage>
</organism>
<protein>
    <recommendedName>
        <fullName evidence="3">Chromo domain-containing protein</fullName>
    </recommendedName>
</protein>
<accession>A0A0C2S1T8</accession>